<dbReference type="Proteomes" id="UP000683360">
    <property type="component" value="Unassembled WGS sequence"/>
</dbReference>
<protein>
    <submittedName>
        <fullName evidence="4">Uncharacterized protein</fullName>
    </submittedName>
</protein>
<keyword evidence="3" id="KW-1133">Transmembrane helix</keyword>
<feature type="coiled-coil region" evidence="1">
    <location>
        <begin position="62"/>
        <end position="89"/>
    </location>
</feature>
<feature type="region of interest" description="Disordered" evidence="2">
    <location>
        <begin position="142"/>
        <end position="191"/>
    </location>
</feature>
<dbReference type="AlphaFoldDB" id="A0A8S3SKV2"/>
<keyword evidence="1" id="KW-0175">Coiled coil</keyword>
<reference evidence="4" key="1">
    <citation type="submission" date="2021-03" db="EMBL/GenBank/DDBJ databases">
        <authorList>
            <person name="Bekaert M."/>
        </authorList>
    </citation>
    <scope>NUCLEOTIDE SEQUENCE</scope>
</reference>
<evidence type="ECO:0000313" key="5">
    <source>
        <dbReference type="Proteomes" id="UP000683360"/>
    </source>
</evidence>
<keyword evidence="3" id="KW-0812">Transmembrane</keyword>
<feature type="transmembrane region" description="Helical" evidence="3">
    <location>
        <begin position="37"/>
        <end position="61"/>
    </location>
</feature>
<sequence>MVAWTLRPRWVKVIVGNINEPVGYLRYESSTIGKSNIVLYGVAGGVIIGVLVIISFVVIMMRRSMKRKIDKTKTEMKEMKEEISKIVVKADELSAGMANSRMQFDEPYDEVYDEINSEEESYSKSHRNTYLDVTSGYEDLGQMTATNPYNDLQQHTEDQEAATTDYLTNTQLSSNDLSQSEDYMEPVDTTN</sequence>
<keyword evidence="5" id="KW-1185">Reference proteome</keyword>
<evidence type="ECO:0000256" key="3">
    <source>
        <dbReference type="SAM" id="Phobius"/>
    </source>
</evidence>
<organism evidence="4 5">
    <name type="scientific">Mytilus edulis</name>
    <name type="common">Blue mussel</name>
    <dbReference type="NCBI Taxonomy" id="6550"/>
    <lineage>
        <taxon>Eukaryota</taxon>
        <taxon>Metazoa</taxon>
        <taxon>Spiralia</taxon>
        <taxon>Lophotrochozoa</taxon>
        <taxon>Mollusca</taxon>
        <taxon>Bivalvia</taxon>
        <taxon>Autobranchia</taxon>
        <taxon>Pteriomorphia</taxon>
        <taxon>Mytilida</taxon>
        <taxon>Mytiloidea</taxon>
        <taxon>Mytilidae</taxon>
        <taxon>Mytilinae</taxon>
        <taxon>Mytilus</taxon>
    </lineage>
</organism>
<evidence type="ECO:0000313" key="4">
    <source>
        <dbReference type="EMBL" id="CAG2221460.1"/>
    </source>
</evidence>
<evidence type="ECO:0000256" key="1">
    <source>
        <dbReference type="SAM" id="Coils"/>
    </source>
</evidence>
<accession>A0A8S3SKV2</accession>
<feature type="compositionally biased region" description="Polar residues" evidence="2">
    <location>
        <begin position="143"/>
        <end position="153"/>
    </location>
</feature>
<name>A0A8S3SKV2_MYTED</name>
<gene>
    <name evidence="4" type="ORF">MEDL_34870</name>
</gene>
<comment type="caution">
    <text evidence="4">The sequence shown here is derived from an EMBL/GenBank/DDBJ whole genome shotgun (WGS) entry which is preliminary data.</text>
</comment>
<proteinExistence type="predicted"/>
<evidence type="ECO:0000256" key="2">
    <source>
        <dbReference type="SAM" id="MobiDB-lite"/>
    </source>
</evidence>
<feature type="compositionally biased region" description="Polar residues" evidence="2">
    <location>
        <begin position="161"/>
        <end position="181"/>
    </location>
</feature>
<dbReference type="EMBL" id="CAJPWZ010001681">
    <property type="protein sequence ID" value="CAG2221460.1"/>
    <property type="molecule type" value="Genomic_DNA"/>
</dbReference>
<keyword evidence="3" id="KW-0472">Membrane</keyword>